<dbReference type="InterPro" id="IPR013560">
    <property type="entry name" value="DUF1722"/>
</dbReference>
<dbReference type="OrthoDB" id="9782576at2"/>
<organism evidence="2 3">
    <name type="scientific">Ruoffia tabacinasalis</name>
    <dbReference type="NCBI Taxonomy" id="87458"/>
    <lineage>
        <taxon>Bacteria</taxon>
        <taxon>Bacillati</taxon>
        <taxon>Bacillota</taxon>
        <taxon>Bacilli</taxon>
        <taxon>Lactobacillales</taxon>
        <taxon>Aerococcaceae</taxon>
        <taxon>Ruoffia</taxon>
    </lineage>
</organism>
<gene>
    <name evidence="2" type="ORF">FEZ33_10480</name>
</gene>
<evidence type="ECO:0000313" key="3">
    <source>
        <dbReference type="Proteomes" id="UP000306420"/>
    </source>
</evidence>
<proteinExistence type="predicted"/>
<feature type="domain" description="DUF1722" evidence="1">
    <location>
        <begin position="1"/>
        <end position="49"/>
    </location>
</feature>
<dbReference type="AlphaFoldDB" id="A0A5R9DV06"/>
<evidence type="ECO:0000313" key="2">
    <source>
        <dbReference type="EMBL" id="TLQ39720.1"/>
    </source>
</evidence>
<dbReference type="EMBL" id="VBSP01000051">
    <property type="protein sequence ID" value="TLQ39720.1"/>
    <property type="molecule type" value="Genomic_DNA"/>
</dbReference>
<comment type="caution">
    <text evidence="2">The sequence shown here is derived from an EMBL/GenBank/DDBJ whole genome shotgun (WGS) entry which is preliminary data.</text>
</comment>
<dbReference type="Proteomes" id="UP000306420">
    <property type="component" value="Unassembled WGS sequence"/>
</dbReference>
<evidence type="ECO:0000259" key="1">
    <source>
        <dbReference type="Pfam" id="PF08349"/>
    </source>
</evidence>
<reference evidence="2 3" key="1">
    <citation type="submission" date="2019-05" db="EMBL/GenBank/DDBJ databases">
        <title>The metagenome of a microbial culture collection derived from dairy environment covers the genomic content of the human microbiome.</title>
        <authorList>
            <person name="Roder T."/>
            <person name="Wuthrich D."/>
            <person name="Sattari Z."/>
            <person name="Von Ah U."/>
            <person name="Bar C."/>
            <person name="Ronchi F."/>
            <person name="Macpherson A.J."/>
            <person name="Ganal-Vonarburg S.C."/>
            <person name="Bruggmann R."/>
            <person name="Vergeres G."/>
        </authorList>
    </citation>
    <scope>NUCLEOTIDE SEQUENCE [LARGE SCALE GENOMIC DNA]</scope>
    <source>
        <strain evidence="2 3">FAM 24227</strain>
    </source>
</reference>
<name>A0A5R9DV06_9LACT</name>
<dbReference type="Pfam" id="PF08349">
    <property type="entry name" value="DUF1722"/>
    <property type="match status" value="1"/>
</dbReference>
<accession>A0A5R9DV06</accession>
<sequence length="49" mass="5990">MGLFWKQATNKEEANFQKIIAQYQAGEITVRQLRQFFKRLLKKYPHDYL</sequence>
<protein>
    <submittedName>
        <fullName evidence="2">DUF1722 domain-containing protein</fullName>
    </submittedName>
</protein>